<gene>
    <name evidence="12" type="primary">110681468</name>
</gene>
<evidence type="ECO:0000256" key="8">
    <source>
        <dbReference type="ARBA" id="ARBA00023242"/>
    </source>
</evidence>
<dbReference type="PROSITE" id="PS50157">
    <property type="entry name" value="ZINC_FINGER_C2H2_2"/>
    <property type="match status" value="2"/>
</dbReference>
<dbReference type="SUPFAM" id="SSF57667">
    <property type="entry name" value="beta-beta-alpha zinc fingers"/>
    <property type="match status" value="2"/>
</dbReference>
<dbReference type="InterPro" id="IPR050636">
    <property type="entry name" value="C2H2-ZF_domain-containing"/>
</dbReference>
<dbReference type="InterPro" id="IPR013087">
    <property type="entry name" value="Znf_C2H2_type"/>
</dbReference>
<keyword evidence="7" id="KW-0804">Transcription</keyword>
<comment type="subcellular location">
    <subcellularLocation>
        <location evidence="1">Nucleus</location>
    </subcellularLocation>
</comment>
<keyword evidence="8" id="KW-0539">Nucleus</keyword>
<feature type="region of interest" description="Disordered" evidence="10">
    <location>
        <begin position="1"/>
        <end position="20"/>
    </location>
</feature>
<evidence type="ECO:0000256" key="1">
    <source>
        <dbReference type="ARBA" id="ARBA00004123"/>
    </source>
</evidence>
<proteinExistence type="predicted"/>
<keyword evidence="5" id="KW-0862">Zinc</keyword>
<dbReference type="PANTHER" id="PTHR47772:SF13">
    <property type="entry name" value="GASTRULA ZINC FINGER PROTEIN XLCGF49.1-LIKE-RELATED"/>
    <property type="match status" value="1"/>
</dbReference>
<evidence type="ECO:0000256" key="3">
    <source>
        <dbReference type="ARBA" id="ARBA00022737"/>
    </source>
</evidence>
<dbReference type="AlphaFoldDB" id="A0A903VNT5"/>
<evidence type="ECO:0000256" key="4">
    <source>
        <dbReference type="ARBA" id="ARBA00022771"/>
    </source>
</evidence>
<evidence type="ECO:0000256" key="5">
    <source>
        <dbReference type="ARBA" id="ARBA00022833"/>
    </source>
</evidence>
<evidence type="ECO:0000256" key="6">
    <source>
        <dbReference type="ARBA" id="ARBA00023015"/>
    </source>
</evidence>
<evidence type="ECO:0000313" key="13">
    <source>
        <dbReference type="Proteomes" id="UP000008820"/>
    </source>
</evidence>
<keyword evidence="13" id="KW-1185">Reference proteome</keyword>
<dbReference type="Gene3D" id="3.30.160.60">
    <property type="entry name" value="Classic Zinc Finger"/>
    <property type="match status" value="2"/>
</dbReference>
<dbReference type="PROSITE" id="PS00028">
    <property type="entry name" value="ZINC_FINGER_C2H2_1"/>
    <property type="match status" value="1"/>
</dbReference>
<evidence type="ECO:0000256" key="7">
    <source>
        <dbReference type="ARBA" id="ARBA00023163"/>
    </source>
</evidence>
<accession>A0A903VNT5</accession>
<dbReference type="SMART" id="SM00355">
    <property type="entry name" value="ZnF_C2H2"/>
    <property type="match status" value="3"/>
</dbReference>
<dbReference type="EnsemblMetazoa" id="AAEL025776-RA">
    <property type="protein sequence ID" value="AAEL025776-PA"/>
    <property type="gene ID" value="AAEL025776"/>
</dbReference>
<protein>
    <recommendedName>
        <fullName evidence="11">C2H2-type domain-containing protein</fullName>
    </recommendedName>
</protein>
<feature type="compositionally biased region" description="Low complexity" evidence="10">
    <location>
        <begin position="1"/>
        <end position="14"/>
    </location>
</feature>
<feature type="domain" description="C2H2-type" evidence="11">
    <location>
        <begin position="83"/>
        <end position="110"/>
    </location>
</feature>
<sequence length="135" mass="15211">MDPLNLAPTLPNAPGARPVPSKAPNWVCNVCKKRFPSKSKLTAHNGVTPRNRLINTLVDKCDRVFRTAANLAKHKQFHGGEKFSCDHCRKVYATSSMLKTHKLSHSNDRPHRCTICDQDVQTESGFERRYVSNLV</sequence>
<organism evidence="12 13">
    <name type="scientific">Aedes aegypti</name>
    <name type="common">Yellowfever mosquito</name>
    <name type="synonym">Culex aegypti</name>
    <dbReference type="NCBI Taxonomy" id="7159"/>
    <lineage>
        <taxon>Eukaryota</taxon>
        <taxon>Metazoa</taxon>
        <taxon>Ecdysozoa</taxon>
        <taxon>Arthropoda</taxon>
        <taxon>Hexapoda</taxon>
        <taxon>Insecta</taxon>
        <taxon>Pterygota</taxon>
        <taxon>Neoptera</taxon>
        <taxon>Endopterygota</taxon>
        <taxon>Diptera</taxon>
        <taxon>Nematocera</taxon>
        <taxon>Culicoidea</taxon>
        <taxon>Culicidae</taxon>
        <taxon>Culicinae</taxon>
        <taxon>Aedini</taxon>
        <taxon>Aedes</taxon>
        <taxon>Stegomyia</taxon>
    </lineage>
</organism>
<dbReference type="InterPro" id="IPR036236">
    <property type="entry name" value="Znf_C2H2_sf"/>
</dbReference>
<dbReference type="PANTHER" id="PTHR47772">
    <property type="entry name" value="ZINC FINGER PROTEIN 200"/>
    <property type="match status" value="1"/>
</dbReference>
<dbReference type="GO" id="GO:0008270">
    <property type="term" value="F:zinc ion binding"/>
    <property type="evidence" value="ECO:0007669"/>
    <property type="project" value="UniProtKB-KW"/>
</dbReference>
<evidence type="ECO:0000259" key="11">
    <source>
        <dbReference type="PROSITE" id="PS50157"/>
    </source>
</evidence>
<reference evidence="12" key="2">
    <citation type="submission" date="2022-10" db="UniProtKB">
        <authorList>
            <consortium name="EnsemblMetazoa"/>
        </authorList>
    </citation>
    <scope>IDENTIFICATION</scope>
    <source>
        <strain evidence="12">LVP_AGWG</strain>
    </source>
</reference>
<dbReference type="Proteomes" id="UP000008820">
    <property type="component" value="Unassembled WGS sequence"/>
</dbReference>
<keyword evidence="3" id="KW-0677">Repeat</keyword>
<keyword evidence="4 9" id="KW-0863">Zinc-finger</keyword>
<dbReference type="GO" id="GO:0005634">
    <property type="term" value="C:nucleus"/>
    <property type="evidence" value="ECO:0007669"/>
    <property type="project" value="UniProtKB-SubCell"/>
</dbReference>
<keyword evidence="2" id="KW-0479">Metal-binding</keyword>
<keyword evidence="6" id="KW-0805">Transcription regulation</keyword>
<evidence type="ECO:0000256" key="10">
    <source>
        <dbReference type="SAM" id="MobiDB-lite"/>
    </source>
</evidence>
<feature type="domain" description="C2H2-type" evidence="11">
    <location>
        <begin position="56"/>
        <end position="83"/>
    </location>
</feature>
<name>A0A903VNT5_AEDAE</name>
<dbReference type="OrthoDB" id="654211at2759"/>
<evidence type="ECO:0000256" key="2">
    <source>
        <dbReference type="ARBA" id="ARBA00022723"/>
    </source>
</evidence>
<dbReference type="Pfam" id="PF00096">
    <property type="entry name" value="zf-C2H2"/>
    <property type="match status" value="3"/>
</dbReference>
<evidence type="ECO:0000313" key="12">
    <source>
        <dbReference type="EnsemblMetazoa" id="AAEL025776-PA"/>
    </source>
</evidence>
<evidence type="ECO:0000256" key="9">
    <source>
        <dbReference type="PROSITE-ProRule" id="PRU00042"/>
    </source>
</evidence>
<reference evidence="13" key="1">
    <citation type="submission" date="2017-06" db="EMBL/GenBank/DDBJ databases">
        <title>Aedes aegypti genome working group (AGWG) sequencing and assembly.</title>
        <authorList>
            <consortium name="Aedes aegypti Genome Working Group (AGWG)"/>
            <person name="Matthews B.J."/>
        </authorList>
    </citation>
    <scope>NUCLEOTIDE SEQUENCE [LARGE SCALE GENOMIC DNA]</scope>
    <source>
        <strain evidence="13">LVP_AGWG</strain>
    </source>
</reference>